<dbReference type="InterPro" id="IPR001789">
    <property type="entry name" value="Sig_transdc_resp-reg_receiver"/>
</dbReference>
<dbReference type="InterPro" id="IPR005467">
    <property type="entry name" value="His_kinase_dom"/>
</dbReference>
<dbReference type="SMART" id="SM00387">
    <property type="entry name" value="HATPase_c"/>
    <property type="match status" value="1"/>
</dbReference>
<sequence length="364" mass="40307">MTQGLPSVLIVDDEEVVRDSCSHALAKVGYAVDVAEDGTVGLEKVEHLKPDLVLLDLKMPGMSGMDVLTKISEIDPNIVTVVITGYATVSSAVEAMKRGAYDFLPKPFTPDELRIIVKRGVEKRRLVLETQALQEERDLMKRNFITMVSHELRTPFAAILQYFEVILGGAAGEVPPEQRQILERMKIRIQGLLTLTRDWLNLAQIEKGKLVEKFQDLDLAPIISETVDLMREEAEAKKVTFDINLPDPLTTIRGDMRTLNQVFINLIANAIKYNVEGGKITITGREDDSNVLIDVSDTGIGISEKDLPFIFDEFYRVRTNGREGTGLGLSIARKIVEAHSGSISASSELNKGSTFVVSLPKARE</sequence>
<evidence type="ECO:0000256" key="8">
    <source>
        <dbReference type="PROSITE-ProRule" id="PRU00169"/>
    </source>
</evidence>
<keyword evidence="5" id="KW-0418">Kinase</keyword>
<dbReference type="PROSITE" id="PS50109">
    <property type="entry name" value="HIS_KIN"/>
    <property type="match status" value="1"/>
</dbReference>
<dbReference type="FunFam" id="3.30.565.10:FF:000006">
    <property type="entry name" value="Sensor histidine kinase WalK"/>
    <property type="match status" value="1"/>
</dbReference>
<dbReference type="EC" id="2.7.13.3" evidence="2"/>
<evidence type="ECO:0000256" key="4">
    <source>
        <dbReference type="ARBA" id="ARBA00022679"/>
    </source>
</evidence>
<comment type="catalytic activity">
    <reaction evidence="1">
        <text>ATP + protein L-histidine = ADP + protein N-phospho-L-histidine.</text>
        <dbReference type="EC" id="2.7.13.3"/>
    </reaction>
</comment>
<dbReference type="PROSITE" id="PS50110">
    <property type="entry name" value="RESPONSE_REGULATORY"/>
    <property type="match status" value="1"/>
</dbReference>
<evidence type="ECO:0000256" key="6">
    <source>
        <dbReference type="ARBA" id="ARBA00023015"/>
    </source>
</evidence>
<dbReference type="InterPro" id="IPR003661">
    <property type="entry name" value="HisK_dim/P_dom"/>
</dbReference>
<accession>A0A0S8GBK9</accession>
<feature type="domain" description="Response regulatory" evidence="10">
    <location>
        <begin position="7"/>
        <end position="121"/>
    </location>
</feature>
<organism evidence="11 12">
    <name type="scientific">candidate division TA06 bacterium SM23_40</name>
    <dbReference type="NCBI Taxonomy" id="1703774"/>
    <lineage>
        <taxon>Bacteria</taxon>
        <taxon>Bacteria division TA06</taxon>
    </lineage>
</organism>
<dbReference type="Proteomes" id="UP000051717">
    <property type="component" value="Unassembled WGS sequence"/>
</dbReference>
<dbReference type="CDD" id="cd00075">
    <property type="entry name" value="HATPase"/>
    <property type="match status" value="1"/>
</dbReference>
<dbReference type="InterPro" id="IPR036097">
    <property type="entry name" value="HisK_dim/P_sf"/>
</dbReference>
<dbReference type="SUPFAM" id="SSF52172">
    <property type="entry name" value="CheY-like"/>
    <property type="match status" value="1"/>
</dbReference>
<dbReference type="Pfam" id="PF00512">
    <property type="entry name" value="HisKA"/>
    <property type="match status" value="1"/>
</dbReference>
<protein>
    <recommendedName>
        <fullName evidence="2">histidine kinase</fullName>
        <ecNumber evidence="2">2.7.13.3</ecNumber>
    </recommendedName>
</protein>
<dbReference type="PATRIC" id="fig|1703774.3.peg.1312"/>
<dbReference type="SMART" id="SM00388">
    <property type="entry name" value="HisKA"/>
    <property type="match status" value="1"/>
</dbReference>
<evidence type="ECO:0000256" key="2">
    <source>
        <dbReference type="ARBA" id="ARBA00012438"/>
    </source>
</evidence>
<name>A0A0S8GBK9_UNCT6</name>
<dbReference type="Gene3D" id="3.30.565.10">
    <property type="entry name" value="Histidine kinase-like ATPase, C-terminal domain"/>
    <property type="match status" value="1"/>
</dbReference>
<comment type="caution">
    <text evidence="11">The sequence shown here is derived from an EMBL/GenBank/DDBJ whole genome shotgun (WGS) entry which is preliminary data.</text>
</comment>
<dbReference type="SUPFAM" id="SSF47384">
    <property type="entry name" value="Homodimeric domain of signal transducing histidine kinase"/>
    <property type="match status" value="1"/>
</dbReference>
<dbReference type="Pfam" id="PF02518">
    <property type="entry name" value="HATPase_c"/>
    <property type="match status" value="1"/>
</dbReference>
<dbReference type="InterPro" id="IPR036890">
    <property type="entry name" value="HATPase_C_sf"/>
</dbReference>
<dbReference type="AlphaFoldDB" id="A0A0S8GBK9"/>
<keyword evidence="4" id="KW-0808">Transferase</keyword>
<dbReference type="InterPro" id="IPR003594">
    <property type="entry name" value="HATPase_dom"/>
</dbReference>
<dbReference type="InterPro" id="IPR011006">
    <property type="entry name" value="CheY-like_superfamily"/>
</dbReference>
<dbReference type="SMART" id="SM00448">
    <property type="entry name" value="REC"/>
    <property type="match status" value="1"/>
</dbReference>
<evidence type="ECO:0000259" key="9">
    <source>
        <dbReference type="PROSITE" id="PS50109"/>
    </source>
</evidence>
<dbReference type="InterPro" id="IPR004358">
    <property type="entry name" value="Sig_transdc_His_kin-like_C"/>
</dbReference>
<evidence type="ECO:0000313" key="12">
    <source>
        <dbReference type="Proteomes" id="UP000051717"/>
    </source>
</evidence>
<evidence type="ECO:0000256" key="7">
    <source>
        <dbReference type="ARBA" id="ARBA00023163"/>
    </source>
</evidence>
<feature type="domain" description="Histidine kinase" evidence="9">
    <location>
        <begin position="147"/>
        <end position="363"/>
    </location>
</feature>
<dbReference type="PANTHER" id="PTHR43047:SF72">
    <property type="entry name" value="OSMOSENSING HISTIDINE PROTEIN KINASE SLN1"/>
    <property type="match status" value="1"/>
</dbReference>
<keyword evidence="7" id="KW-0804">Transcription</keyword>
<dbReference type="FunFam" id="3.40.50.2300:FF:000018">
    <property type="entry name" value="DNA-binding transcriptional regulator NtrC"/>
    <property type="match status" value="1"/>
</dbReference>
<dbReference type="SUPFAM" id="SSF55874">
    <property type="entry name" value="ATPase domain of HSP90 chaperone/DNA topoisomerase II/histidine kinase"/>
    <property type="match status" value="1"/>
</dbReference>
<keyword evidence="3 8" id="KW-0597">Phosphoprotein</keyword>
<proteinExistence type="predicted"/>
<dbReference type="GO" id="GO:0000155">
    <property type="term" value="F:phosphorelay sensor kinase activity"/>
    <property type="evidence" value="ECO:0007669"/>
    <property type="project" value="InterPro"/>
</dbReference>
<dbReference type="Gene3D" id="3.40.50.2300">
    <property type="match status" value="1"/>
</dbReference>
<evidence type="ECO:0000256" key="1">
    <source>
        <dbReference type="ARBA" id="ARBA00000085"/>
    </source>
</evidence>
<evidence type="ECO:0000256" key="5">
    <source>
        <dbReference type="ARBA" id="ARBA00022777"/>
    </source>
</evidence>
<gene>
    <name evidence="11" type="ORF">AMJ82_03980</name>
</gene>
<dbReference type="GO" id="GO:0005886">
    <property type="term" value="C:plasma membrane"/>
    <property type="evidence" value="ECO:0007669"/>
    <property type="project" value="TreeGrafter"/>
</dbReference>
<dbReference type="EMBL" id="LJUI01000022">
    <property type="protein sequence ID" value="KPK70096.1"/>
    <property type="molecule type" value="Genomic_DNA"/>
</dbReference>
<evidence type="ECO:0000259" key="10">
    <source>
        <dbReference type="PROSITE" id="PS50110"/>
    </source>
</evidence>
<evidence type="ECO:0000256" key="3">
    <source>
        <dbReference type="ARBA" id="ARBA00022553"/>
    </source>
</evidence>
<evidence type="ECO:0000313" key="11">
    <source>
        <dbReference type="EMBL" id="KPK70096.1"/>
    </source>
</evidence>
<keyword evidence="6" id="KW-0805">Transcription regulation</keyword>
<dbReference type="PRINTS" id="PR00344">
    <property type="entry name" value="BCTRLSENSOR"/>
</dbReference>
<reference evidence="11 12" key="1">
    <citation type="journal article" date="2015" name="Microbiome">
        <title>Genomic resolution of linkages in carbon, nitrogen, and sulfur cycling among widespread estuary sediment bacteria.</title>
        <authorList>
            <person name="Baker B.J."/>
            <person name="Lazar C.S."/>
            <person name="Teske A.P."/>
            <person name="Dick G.J."/>
        </authorList>
    </citation>
    <scope>NUCLEOTIDE SEQUENCE [LARGE SCALE GENOMIC DNA]</scope>
    <source>
        <strain evidence="11">SM23_40</strain>
    </source>
</reference>
<dbReference type="Pfam" id="PF00072">
    <property type="entry name" value="Response_reg"/>
    <property type="match status" value="1"/>
</dbReference>
<dbReference type="CDD" id="cd00082">
    <property type="entry name" value="HisKA"/>
    <property type="match status" value="1"/>
</dbReference>
<dbReference type="PANTHER" id="PTHR43047">
    <property type="entry name" value="TWO-COMPONENT HISTIDINE PROTEIN KINASE"/>
    <property type="match status" value="1"/>
</dbReference>
<feature type="modified residue" description="4-aspartylphosphate" evidence="8">
    <location>
        <position position="56"/>
    </location>
</feature>
<dbReference type="Gene3D" id="1.10.287.130">
    <property type="match status" value="1"/>
</dbReference>
<dbReference type="GO" id="GO:0009927">
    <property type="term" value="F:histidine phosphotransfer kinase activity"/>
    <property type="evidence" value="ECO:0007669"/>
    <property type="project" value="TreeGrafter"/>
</dbReference>